<feature type="transmembrane region" description="Helical" evidence="1">
    <location>
        <begin position="360"/>
        <end position="378"/>
    </location>
</feature>
<sequence length="385" mass="45110">MNKIILGLLLAFSMQTFSYDYFKEIEVKGNSKYKEFYITEDIYLKSKNDLGDIRILDSEGQEIPYVIEKKEAGYNNIEKTVSVGSIISETAKEEKMETVFKFSPQNKLDDIFGNRIEIIPKRNFYFEYELLGSSNGKNWEYITYGEIYKTPDKENLLIDFSAEKYTYYKLITDLSKESNFKGAVLKFYGSEKKETETILLKLQYHSEEKDKNSIITIETNNLPINKIYLKADGEFKRNYSIGNSYYHRTGTIFKVGSKENMEIDIRKASRTEQMTLEIKNGDNKPLVINEIQGEYIPAKIMFKIEKNDKYRIIFGDENLYKPKYDLEEFSDLIKERDLVVTGKTSIVEKEVIQEPKDMSIYYNIFIGLVVLFLSSFMIKKISRKK</sequence>
<dbReference type="GeneID" id="77469298"/>
<proteinExistence type="predicted"/>
<gene>
    <name evidence="2" type="ORF">C4N18_14920</name>
</gene>
<keyword evidence="1" id="KW-0472">Membrane</keyword>
<reference evidence="3" key="1">
    <citation type="journal article" date="2018" name="MSphere">
        <title>Fusobacterium Genomics Using MinION and Illumina Sequencing Enables Genome Completion and Correction.</title>
        <authorList>
            <person name="Todd S.M."/>
            <person name="Settlage R.E."/>
            <person name="Lahmers K.K."/>
            <person name="Slade D.J."/>
        </authorList>
    </citation>
    <scope>NUCLEOTIDE SEQUENCE [LARGE SCALE GENOMIC DNA]</scope>
    <source>
        <strain evidence="3">ATCC 27725</strain>
    </source>
</reference>
<organism evidence="2 3">
    <name type="scientific">Fusobacterium varium ATCC 27725</name>
    <dbReference type="NCBI Taxonomy" id="469618"/>
    <lineage>
        <taxon>Bacteria</taxon>
        <taxon>Fusobacteriati</taxon>
        <taxon>Fusobacteriota</taxon>
        <taxon>Fusobacteriia</taxon>
        <taxon>Fusobacteriales</taxon>
        <taxon>Fusobacteriaceae</taxon>
        <taxon>Fusobacterium</taxon>
    </lineage>
</organism>
<dbReference type="RefSeq" id="WP_005951397.1">
    <property type="nucleotide sequence ID" value="NZ_CP028103.1"/>
</dbReference>
<evidence type="ECO:0000313" key="2">
    <source>
        <dbReference type="EMBL" id="AVQ32456.1"/>
    </source>
</evidence>
<keyword evidence="1" id="KW-0812">Transmembrane</keyword>
<accession>A0ABM6U807</accession>
<dbReference type="EMBL" id="CP028103">
    <property type="protein sequence ID" value="AVQ32456.1"/>
    <property type="molecule type" value="Genomic_DNA"/>
</dbReference>
<dbReference type="Proteomes" id="UP000241238">
    <property type="component" value="Chromosome"/>
</dbReference>
<evidence type="ECO:0000313" key="3">
    <source>
        <dbReference type="Proteomes" id="UP000241238"/>
    </source>
</evidence>
<keyword evidence="1" id="KW-1133">Transmembrane helix</keyword>
<protein>
    <submittedName>
        <fullName evidence="2">Uncharacterized protein</fullName>
    </submittedName>
</protein>
<evidence type="ECO:0000256" key="1">
    <source>
        <dbReference type="SAM" id="Phobius"/>
    </source>
</evidence>
<name>A0ABM6U807_FUSVA</name>
<keyword evidence="3" id="KW-1185">Reference proteome</keyword>